<reference evidence="1 2" key="1">
    <citation type="submission" date="2013-11" db="EMBL/GenBank/DDBJ databases">
        <title>Genome sequencing of Stegodyphus mimosarum.</title>
        <authorList>
            <person name="Bechsgaard J."/>
        </authorList>
    </citation>
    <scope>NUCLEOTIDE SEQUENCE [LARGE SCALE GENOMIC DNA]</scope>
</reference>
<organism evidence="1 2">
    <name type="scientific">Stegodyphus mimosarum</name>
    <name type="common">African social velvet spider</name>
    <dbReference type="NCBI Taxonomy" id="407821"/>
    <lineage>
        <taxon>Eukaryota</taxon>
        <taxon>Metazoa</taxon>
        <taxon>Ecdysozoa</taxon>
        <taxon>Arthropoda</taxon>
        <taxon>Chelicerata</taxon>
        <taxon>Arachnida</taxon>
        <taxon>Araneae</taxon>
        <taxon>Araneomorphae</taxon>
        <taxon>Entelegynae</taxon>
        <taxon>Eresoidea</taxon>
        <taxon>Eresidae</taxon>
        <taxon>Stegodyphus</taxon>
    </lineage>
</organism>
<evidence type="ECO:0000313" key="2">
    <source>
        <dbReference type="Proteomes" id="UP000054359"/>
    </source>
</evidence>
<keyword evidence="2" id="KW-1185">Reference proteome</keyword>
<gene>
    <name evidence="1" type="ORF">X975_22625</name>
</gene>
<evidence type="ECO:0000313" key="1">
    <source>
        <dbReference type="EMBL" id="KFM73447.1"/>
    </source>
</evidence>
<feature type="non-terminal residue" evidence="1">
    <location>
        <position position="1"/>
    </location>
</feature>
<dbReference type="EMBL" id="KK118617">
    <property type="protein sequence ID" value="KFM73447.1"/>
    <property type="molecule type" value="Genomic_DNA"/>
</dbReference>
<feature type="non-terminal residue" evidence="1">
    <location>
        <position position="62"/>
    </location>
</feature>
<accession>A0A087U7V8</accession>
<proteinExistence type="predicted"/>
<protein>
    <submittedName>
        <fullName evidence="1">Uncharacterized protein</fullName>
    </submittedName>
</protein>
<dbReference type="Proteomes" id="UP000054359">
    <property type="component" value="Unassembled WGS sequence"/>
</dbReference>
<dbReference type="AlphaFoldDB" id="A0A087U7V8"/>
<name>A0A087U7V8_STEMI</name>
<sequence length="62" mass="6860">GRVPDHFAVVVDDGLSHDGHFVVAVSIVVEYDVWEPDLFCRDVQLSHTPVLVRIPLQLVVGP</sequence>